<dbReference type="GeneID" id="23861887"/>
<organism evidence="4 5">
    <name type="scientific">Trypanosoma brucei gambiense (strain MHOM/CI/86/DAL972)</name>
    <dbReference type="NCBI Taxonomy" id="679716"/>
    <lineage>
        <taxon>Eukaryota</taxon>
        <taxon>Discoba</taxon>
        <taxon>Euglenozoa</taxon>
        <taxon>Kinetoplastea</taxon>
        <taxon>Metakinetoplastina</taxon>
        <taxon>Trypanosomatida</taxon>
        <taxon>Trypanosomatidae</taxon>
        <taxon>Trypanosoma</taxon>
    </lineage>
</organism>
<dbReference type="PANTHER" id="PTHR23114">
    <property type="entry name" value="M7GPPPN-MRNA HYDROLASE"/>
    <property type="match status" value="1"/>
</dbReference>
<dbReference type="RefSeq" id="XP_011774050.1">
    <property type="nucleotide sequence ID" value="XM_011775748.1"/>
</dbReference>
<dbReference type="EMBL" id="FN554969">
    <property type="protein sequence ID" value="CBH11765.1"/>
    <property type="molecule type" value="Genomic_DNA"/>
</dbReference>
<dbReference type="AlphaFoldDB" id="C9ZQT5"/>
<evidence type="ECO:0000313" key="5">
    <source>
        <dbReference type="Proteomes" id="UP000002316"/>
    </source>
</evidence>
<feature type="compositionally biased region" description="Basic and acidic residues" evidence="2">
    <location>
        <begin position="218"/>
        <end position="237"/>
    </location>
</feature>
<evidence type="ECO:0000313" key="4">
    <source>
        <dbReference type="EMBL" id="CBH11765.1"/>
    </source>
</evidence>
<protein>
    <submittedName>
        <fullName evidence="4">NUDIX hydrolase, conserved, putative</fullName>
        <ecNumber evidence="4">3.6.1.-</ecNumber>
    </submittedName>
</protein>
<feature type="compositionally biased region" description="Basic residues" evidence="2">
    <location>
        <begin position="257"/>
        <end position="268"/>
    </location>
</feature>
<dbReference type="InterPro" id="IPR020084">
    <property type="entry name" value="NUDIX_hydrolase_CS"/>
</dbReference>
<dbReference type="Proteomes" id="UP000002316">
    <property type="component" value="Chromosome 6"/>
</dbReference>
<dbReference type="GO" id="GO:0005737">
    <property type="term" value="C:cytoplasm"/>
    <property type="evidence" value="ECO:0007669"/>
    <property type="project" value="TreeGrafter"/>
</dbReference>
<evidence type="ECO:0000256" key="2">
    <source>
        <dbReference type="SAM" id="MobiDB-lite"/>
    </source>
</evidence>
<feature type="region of interest" description="Disordered" evidence="2">
    <location>
        <begin position="215"/>
        <end position="301"/>
    </location>
</feature>
<accession>C9ZQT5</accession>
<dbReference type="OrthoDB" id="447842at2759"/>
<dbReference type="VEuPathDB" id="TriTrypDB:Tbg972.6.2430"/>
<dbReference type="KEGG" id="tbg:TbgDal_VI2430"/>
<feature type="domain" description="Nudix hydrolase" evidence="3">
    <location>
        <begin position="47"/>
        <end position="205"/>
    </location>
</feature>
<feature type="region of interest" description="Disordered" evidence="2">
    <location>
        <begin position="1"/>
        <end position="28"/>
    </location>
</feature>
<proteinExistence type="predicted"/>
<dbReference type="PROSITE" id="PS00893">
    <property type="entry name" value="NUDIX_BOX"/>
    <property type="match status" value="1"/>
</dbReference>
<dbReference type="Gene3D" id="3.90.79.10">
    <property type="entry name" value="Nucleoside Triphosphate Pyrophosphohydrolase"/>
    <property type="match status" value="1"/>
</dbReference>
<dbReference type="GO" id="GO:0000290">
    <property type="term" value="P:deadenylation-dependent decapping of nuclear-transcribed mRNA"/>
    <property type="evidence" value="ECO:0007669"/>
    <property type="project" value="TreeGrafter"/>
</dbReference>
<keyword evidence="1 4" id="KW-0378">Hydrolase</keyword>
<name>C9ZQT5_TRYB9</name>
<evidence type="ECO:0000259" key="3">
    <source>
        <dbReference type="PROSITE" id="PS51462"/>
    </source>
</evidence>
<gene>
    <name evidence="4" type="ORF">TbgDal_VI2430</name>
</gene>
<dbReference type="SUPFAM" id="SSF55811">
    <property type="entry name" value="Nudix"/>
    <property type="match status" value="1"/>
</dbReference>
<feature type="compositionally biased region" description="Polar residues" evidence="2">
    <location>
        <begin position="282"/>
        <end position="292"/>
    </location>
</feature>
<dbReference type="GO" id="GO:0016787">
    <property type="term" value="F:hydrolase activity"/>
    <property type="evidence" value="ECO:0007669"/>
    <property type="project" value="UniProtKB-KW"/>
</dbReference>
<reference evidence="5" key="1">
    <citation type="journal article" date="2010" name="PLoS Negl. Trop. Dis.">
        <title>The genome sequence of Trypanosoma brucei gambiense, causative agent of chronic human african trypanosomiasis.</title>
        <authorList>
            <person name="Jackson A.P."/>
            <person name="Sanders M."/>
            <person name="Berry A."/>
            <person name="McQuillan J."/>
            <person name="Aslett M.A."/>
            <person name="Quail M.A."/>
            <person name="Chukualim B."/>
            <person name="Capewell P."/>
            <person name="MacLeod A."/>
            <person name="Melville S.E."/>
            <person name="Gibson W."/>
            <person name="Barry J.D."/>
            <person name="Berriman M."/>
            <person name="Hertz-Fowler C."/>
        </authorList>
    </citation>
    <scope>NUCLEOTIDE SEQUENCE [LARGE SCALE GENOMIC DNA]</scope>
    <source>
        <strain evidence="5">MHOM/CI/86/DAL972</strain>
    </source>
</reference>
<evidence type="ECO:0000256" key="1">
    <source>
        <dbReference type="ARBA" id="ARBA00022801"/>
    </source>
</evidence>
<dbReference type="PANTHER" id="PTHR23114:SF17">
    <property type="entry name" value="M7GPPPN-MRNA HYDROLASE"/>
    <property type="match status" value="1"/>
</dbReference>
<sequence length="301" mass="33831">MPNETAGKPPKVFQTNGKLPRGSDPTRDDVEFTCEGEVVVTSSDGKKFRRSVCVFIMNENGHFLGCRRYDDRSTIQCVQGGAKRGETVQQTAAREVMEEIGVHCDQLQFISEITYSKPECGEPQNCDGPRSAFRYKSKSWRRIGIVGQELYPLLYSMQSSVINHLNFHSVQGTRQEFIGAEWVPLHVLRNKCSKSKQVAVSNMCDAVEEILWGQSRSPRRDSHSADAGRLNELKKDIGSSSQHELGDTMNDMVNSCQRKRRRKRKGKSGNKNQLLHEEGGSPQMNLLGNPTSCERDGWGFS</sequence>
<dbReference type="InterPro" id="IPR015797">
    <property type="entry name" value="NUDIX_hydrolase-like_dom_sf"/>
</dbReference>
<dbReference type="InterPro" id="IPR000086">
    <property type="entry name" value="NUDIX_hydrolase_dom"/>
</dbReference>
<dbReference type="Pfam" id="PF00293">
    <property type="entry name" value="NUDIX"/>
    <property type="match status" value="1"/>
</dbReference>
<dbReference type="PROSITE" id="PS51462">
    <property type="entry name" value="NUDIX"/>
    <property type="match status" value="1"/>
</dbReference>
<dbReference type="EC" id="3.6.1.-" evidence="4"/>
<dbReference type="FunFam" id="3.90.79.10:FF:000112">
    <property type="entry name" value="NUDIX hydrolase dihydroneopterin triphosphate pyrophosphohydrolase/hydrolase"/>
    <property type="match status" value="1"/>
</dbReference>